<evidence type="ECO:0000256" key="4">
    <source>
        <dbReference type="ARBA" id="ARBA00022833"/>
    </source>
</evidence>
<feature type="compositionally biased region" description="Basic and acidic residues" evidence="9">
    <location>
        <begin position="85"/>
        <end position="106"/>
    </location>
</feature>
<evidence type="ECO:0000259" key="10">
    <source>
        <dbReference type="PROSITE" id="PS50102"/>
    </source>
</evidence>
<dbReference type="GO" id="GO:0030628">
    <property type="term" value="F:pre-mRNA 3'-splice site binding"/>
    <property type="evidence" value="ECO:0000318"/>
    <property type="project" value="GO_Central"/>
</dbReference>
<feature type="compositionally biased region" description="Basic and acidic residues" evidence="9">
    <location>
        <begin position="535"/>
        <end position="548"/>
    </location>
</feature>
<keyword evidence="2" id="KW-0677">Repeat</keyword>
<evidence type="ECO:0000256" key="6">
    <source>
        <dbReference type="ARBA" id="ARBA00023125"/>
    </source>
</evidence>
<name>W1NYH5_AMBTC</name>
<keyword evidence="1 8" id="KW-0479">Metal-binding</keyword>
<keyword evidence="3 8" id="KW-0863">Zinc-finger</keyword>
<feature type="domain" description="RRM" evidence="10">
    <location>
        <begin position="232"/>
        <end position="332"/>
    </location>
</feature>
<dbReference type="InterPro" id="IPR003954">
    <property type="entry name" value="RRM_euk-type"/>
</dbReference>
<keyword evidence="13" id="KW-1185">Reference proteome</keyword>
<dbReference type="HOGENOM" id="CLU_015692_2_0_1"/>
<dbReference type="PRINTS" id="PR01848">
    <property type="entry name" value="U2AUXFACTOR"/>
</dbReference>
<dbReference type="InterPro" id="IPR012677">
    <property type="entry name" value="Nucleotide-bd_a/b_plait_sf"/>
</dbReference>
<dbReference type="InterPro" id="IPR009145">
    <property type="entry name" value="U2AF_small"/>
</dbReference>
<evidence type="ECO:0000256" key="8">
    <source>
        <dbReference type="PROSITE-ProRule" id="PRU00723"/>
    </source>
</evidence>
<evidence type="ECO:0008006" key="14">
    <source>
        <dbReference type="Google" id="ProtNLM"/>
    </source>
</evidence>
<keyword evidence="6" id="KW-0238">DNA-binding</keyword>
<feature type="compositionally biased region" description="Basic and acidic residues" evidence="9">
    <location>
        <begin position="460"/>
        <end position="470"/>
    </location>
</feature>
<feature type="zinc finger region" description="C3H1-type" evidence="8">
    <location>
        <begin position="334"/>
        <end position="364"/>
    </location>
</feature>
<dbReference type="Pfam" id="PF00076">
    <property type="entry name" value="RRM_1"/>
    <property type="match status" value="1"/>
</dbReference>
<evidence type="ECO:0000256" key="9">
    <source>
        <dbReference type="SAM" id="MobiDB-lite"/>
    </source>
</evidence>
<dbReference type="InterPro" id="IPR000504">
    <property type="entry name" value="RRM_dom"/>
</dbReference>
<evidence type="ECO:0000256" key="3">
    <source>
        <dbReference type="ARBA" id="ARBA00022771"/>
    </source>
</evidence>
<reference evidence="13" key="1">
    <citation type="journal article" date="2013" name="Science">
        <title>The Amborella genome and the evolution of flowering plants.</title>
        <authorList>
            <consortium name="Amborella Genome Project"/>
        </authorList>
    </citation>
    <scope>NUCLEOTIDE SEQUENCE [LARGE SCALE GENOMIC DNA]</scope>
</reference>
<evidence type="ECO:0000256" key="7">
    <source>
        <dbReference type="PROSITE-ProRule" id="PRU00176"/>
    </source>
</evidence>
<dbReference type="SMART" id="SM00361">
    <property type="entry name" value="RRM_1"/>
    <property type="match status" value="1"/>
</dbReference>
<feature type="compositionally biased region" description="Polar residues" evidence="9">
    <location>
        <begin position="409"/>
        <end position="423"/>
    </location>
</feature>
<feature type="domain" description="C3H1-type" evidence="11">
    <location>
        <begin position="200"/>
        <end position="228"/>
    </location>
</feature>
<feature type="region of interest" description="Disordered" evidence="9">
    <location>
        <begin position="408"/>
        <end position="760"/>
    </location>
</feature>
<dbReference type="SMART" id="SM00356">
    <property type="entry name" value="ZnF_C3H1"/>
    <property type="match status" value="2"/>
</dbReference>
<dbReference type="InterPro" id="IPR000571">
    <property type="entry name" value="Znf_CCCH"/>
</dbReference>
<feature type="compositionally biased region" description="Basic and acidic residues" evidence="9">
    <location>
        <begin position="31"/>
        <end position="71"/>
    </location>
</feature>
<dbReference type="GO" id="GO:0089701">
    <property type="term" value="C:U2AF complex"/>
    <property type="evidence" value="ECO:0000318"/>
    <property type="project" value="GO_Central"/>
</dbReference>
<dbReference type="GO" id="GO:0005681">
    <property type="term" value="C:spliceosomal complex"/>
    <property type="evidence" value="ECO:0000318"/>
    <property type="project" value="GO_Central"/>
</dbReference>
<evidence type="ECO:0000259" key="11">
    <source>
        <dbReference type="PROSITE" id="PS50103"/>
    </source>
</evidence>
<feature type="zinc finger region" description="C3H1-type" evidence="8">
    <location>
        <begin position="200"/>
        <end position="228"/>
    </location>
</feature>
<dbReference type="GO" id="GO:0003677">
    <property type="term" value="F:DNA binding"/>
    <property type="evidence" value="ECO:0007669"/>
    <property type="project" value="UniProtKB-KW"/>
</dbReference>
<evidence type="ECO:0000256" key="1">
    <source>
        <dbReference type="ARBA" id="ARBA00022723"/>
    </source>
</evidence>
<dbReference type="Proteomes" id="UP000017836">
    <property type="component" value="Unassembled WGS sequence"/>
</dbReference>
<dbReference type="eggNOG" id="KOG2202">
    <property type="taxonomic scope" value="Eukaryota"/>
</dbReference>
<feature type="compositionally biased region" description="Basic and acidic residues" evidence="9">
    <location>
        <begin position="598"/>
        <end position="618"/>
    </location>
</feature>
<protein>
    <recommendedName>
        <fullName evidence="14">C3H1-type domain-containing protein</fullName>
    </recommendedName>
</protein>
<dbReference type="Gramene" id="ERM99729">
    <property type="protein sequence ID" value="ERM99729"/>
    <property type="gene ID" value="AMTR_s00099p00102890"/>
</dbReference>
<feature type="compositionally biased region" description="Basic and acidic residues" evidence="9">
    <location>
        <begin position="513"/>
        <end position="523"/>
    </location>
</feature>
<dbReference type="SMART" id="SM00360">
    <property type="entry name" value="RRM"/>
    <property type="match status" value="1"/>
</dbReference>
<dbReference type="PANTHER" id="PTHR12620">
    <property type="entry name" value="U2 SNRNP AUXILIARY FACTOR, SMALL SUBUNIT"/>
    <property type="match status" value="1"/>
</dbReference>
<feature type="domain" description="C3H1-type" evidence="11">
    <location>
        <begin position="334"/>
        <end position="364"/>
    </location>
</feature>
<proteinExistence type="predicted"/>
<dbReference type="CDD" id="cd12540">
    <property type="entry name" value="RRM_U2AFBPL"/>
    <property type="match status" value="1"/>
</dbReference>
<keyword evidence="4 8" id="KW-0862">Zinc</keyword>
<feature type="compositionally biased region" description="Basic and acidic residues" evidence="9">
    <location>
        <begin position="572"/>
        <end position="582"/>
    </location>
</feature>
<sequence>MREIPAAETLAGLCRKEKRKAVKRLKRKQLRKETALKEREEEEARANDPEEQLRMRVREQEEAERLERERNEFDERERLWIEAAKKRAEEEETRKALEESERKQIDQDNNGAEENDSWEYVEDGPAEIIWKGNEIIVRKKRIKVPKRNSSQGKIQEDVDKPKFNPLPPQSAAFADHKKMESLPLQTIESVAQQIPNFGTEQDKAHCPFHLKTGTCRFGTRCSRVHFYPDKSCTLLIKNMYNGPGLAWEQDEGLEYTDEEMERSYEEFYEDVHTEFLKFGEIVNFKVCRNGSSHLRGNVYVHYRSLDSAILAYNSINGRYFGGKQITCEFVGVTRWKVAICGEYMKSRHKTCSRGSACNFIHCFCNPGGDYEWADWDSQPPRYWIKKMEALFGPSLYWEELQYDKHSELQRSSSRKTSNETSVTCRYHSSRSKSRDAARWSNESDADFERKRGSTPSRDGAGYDKRRERLNHSRSRIMSTVNGSRTSRFKSHEAAQWSDDSDEGYEIKQGSTPSRDETEYDTRERRRHSSTRRMSSVKESKSHETDRWSDQWSNESDGDYEEKMGPTPSRDVAGYDKRREGQKHSSSKRISWAKGHHSCRSESHESDQCSDGSGEHSDKSAVNQEEERHRKHRELQKHSRRKTSRSTSHHSRRSLSSEAKAREGDSSEDNERSPSSLSEEVGYQKNRELRKYSSKRKSSRHGRAHTKHARSSWDCGQDGDSDGNEGPSHSNRRSPLEEGYSDHKRHKHSRKHISVNGGHEH</sequence>
<dbReference type="AlphaFoldDB" id="W1NYH5"/>
<dbReference type="Gene3D" id="3.30.70.330">
    <property type="match status" value="1"/>
</dbReference>
<evidence type="ECO:0000313" key="12">
    <source>
        <dbReference type="EMBL" id="ERM99729.1"/>
    </source>
</evidence>
<dbReference type="Pfam" id="PF00642">
    <property type="entry name" value="zf-CCCH"/>
    <property type="match status" value="2"/>
</dbReference>
<feature type="region of interest" description="Disordered" evidence="9">
    <location>
        <begin position="85"/>
        <end position="118"/>
    </location>
</feature>
<feature type="compositionally biased region" description="Basic residues" evidence="9">
    <location>
        <begin position="628"/>
        <end position="652"/>
    </location>
</feature>
<evidence type="ECO:0000256" key="2">
    <source>
        <dbReference type="ARBA" id="ARBA00022737"/>
    </source>
</evidence>
<organism evidence="12 13">
    <name type="scientific">Amborella trichopoda</name>
    <dbReference type="NCBI Taxonomy" id="13333"/>
    <lineage>
        <taxon>Eukaryota</taxon>
        <taxon>Viridiplantae</taxon>
        <taxon>Streptophyta</taxon>
        <taxon>Embryophyta</taxon>
        <taxon>Tracheophyta</taxon>
        <taxon>Spermatophyta</taxon>
        <taxon>Magnoliopsida</taxon>
        <taxon>Amborellales</taxon>
        <taxon>Amborellaceae</taxon>
        <taxon>Amborella</taxon>
    </lineage>
</organism>
<dbReference type="InterPro" id="IPR035979">
    <property type="entry name" value="RBD_domain_sf"/>
</dbReference>
<dbReference type="PROSITE" id="PS50103">
    <property type="entry name" value="ZF_C3H1"/>
    <property type="match status" value="2"/>
</dbReference>
<accession>W1NYH5</accession>
<evidence type="ECO:0000256" key="5">
    <source>
        <dbReference type="ARBA" id="ARBA00022884"/>
    </source>
</evidence>
<dbReference type="PROSITE" id="PS50102">
    <property type="entry name" value="RRM"/>
    <property type="match status" value="1"/>
</dbReference>
<dbReference type="OrthoDB" id="423462at2759"/>
<feature type="compositionally biased region" description="Polar residues" evidence="9">
    <location>
        <begin position="475"/>
        <end position="485"/>
    </location>
</feature>
<dbReference type="SUPFAM" id="SSF54928">
    <property type="entry name" value="RNA-binding domain, RBD"/>
    <property type="match status" value="1"/>
</dbReference>
<dbReference type="STRING" id="13333.W1NYH5"/>
<gene>
    <name evidence="12" type="ORF">AMTR_s00099p00102890</name>
</gene>
<feature type="region of interest" description="Disordered" evidence="9">
    <location>
        <begin position="29"/>
        <end position="71"/>
    </location>
</feature>
<dbReference type="GO" id="GO:0000398">
    <property type="term" value="P:mRNA splicing, via spliceosome"/>
    <property type="evidence" value="ECO:0000318"/>
    <property type="project" value="GO_Central"/>
</dbReference>
<dbReference type="GO" id="GO:0008270">
    <property type="term" value="F:zinc ion binding"/>
    <property type="evidence" value="ECO:0007669"/>
    <property type="project" value="UniProtKB-KW"/>
</dbReference>
<dbReference type="EMBL" id="KI394994">
    <property type="protein sequence ID" value="ERM99729.1"/>
    <property type="molecule type" value="Genomic_DNA"/>
</dbReference>
<evidence type="ECO:0000313" key="13">
    <source>
        <dbReference type="Proteomes" id="UP000017836"/>
    </source>
</evidence>
<dbReference type="FunFam" id="3.30.70.330:FF:000318">
    <property type="entry name" value="Zinc finger CCCH domain-containing protein 5"/>
    <property type="match status" value="1"/>
</dbReference>
<keyword evidence="5 7" id="KW-0694">RNA-binding</keyword>
<feature type="compositionally biased region" description="Basic residues" evidence="9">
    <location>
        <begin position="691"/>
        <end position="709"/>
    </location>
</feature>
<feature type="compositionally biased region" description="Basic residues" evidence="9">
    <location>
        <begin position="742"/>
        <end position="752"/>
    </location>
</feature>
<feature type="compositionally biased region" description="Basic and acidic residues" evidence="9">
    <location>
        <begin position="658"/>
        <end position="671"/>
    </location>
</feature>